<reference evidence="4 5" key="1">
    <citation type="submission" date="2016-12" db="EMBL/GenBank/DDBJ databases">
        <title>Isolation and genomic insights into novel planktonic Zetaproteobacteria from stratified waters of the Chesapeake Bay.</title>
        <authorList>
            <person name="McAllister S.M."/>
            <person name="Kato S."/>
            <person name="Chan C.S."/>
            <person name="Chiu B.K."/>
            <person name="Field E.K."/>
        </authorList>
    </citation>
    <scope>NUCLEOTIDE SEQUENCE [LARGE SCALE GENOMIC DNA]</scope>
    <source>
        <strain evidence="4 5">CP-8</strain>
    </source>
</reference>
<dbReference type="Pfam" id="PF00211">
    <property type="entry name" value="Guanylate_cyc"/>
    <property type="match status" value="1"/>
</dbReference>
<dbReference type="RefSeq" id="WP_100266221.1">
    <property type="nucleotide sequence ID" value="NZ_CP018800.1"/>
</dbReference>
<dbReference type="GO" id="GO:0004016">
    <property type="term" value="F:adenylate cyclase activity"/>
    <property type="evidence" value="ECO:0007669"/>
    <property type="project" value="UniProtKB-ARBA"/>
</dbReference>
<dbReference type="Gene3D" id="6.10.340.10">
    <property type="match status" value="1"/>
</dbReference>
<dbReference type="AlphaFoldDB" id="A0A2K8L6L9"/>
<keyword evidence="1" id="KW-0812">Transmembrane</keyword>
<accession>A0A2K8L6L9</accession>
<organism evidence="4 5">
    <name type="scientific">Mariprofundus ferrinatatus</name>
    <dbReference type="NCBI Taxonomy" id="1921087"/>
    <lineage>
        <taxon>Bacteria</taxon>
        <taxon>Pseudomonadati</taxon>
        <taxon>Pseudomonadota</taxon>
        <taxon>Candidatius Mariprofundia</taxon>
        <taxon>Mariprofundales</taxon>
        <taxon>Mariprofundaceae</taxon>
        <taxon>Mariprofundus</taxon>
    </lineage>
</organism>
<proteinExistence type="predicted"/>
<feature type="domain" description="Guanylate cyclase" evidence="2">
    <location>
        <begin position="261"/>
        <end position="391"/>
    </location>
</feature>
<dbReference type="InterPro" id="IPR003660">
    <property type="entry name" value="HAMP_dom"/>
</dbReference>
<dbReference type="CDD" id="cd06225">
    <property type="entry name" value="HAMP"/>
    <property type="match status" value="1"/>
</dbReference>
<dbReference type="InterPro" id="IPR029787">
    <property type="entry name" value="Nucleotide_cyclase"/>
</dbReference>
<evidence type="ECO:0000313" key="5">
    <source>
        <dbReference type="Proteomes" id="UP000231637"/>
    </source>
</evidence>
<keyword evidence="1" id="KW-1133">Transmembrane helix</keyword>
<evidence type="ECO:0000259" key="3">
    <source>
        <dbReference type="PROSITE" id="PS50885"/>
    </source>
</evidence>
<dbReference type="Proteomes" id="UP000231637">
    <property type="component" value="Chromosome"/>
</dbReference>
<dbReference type="InterPro" id="IPR001054">
    <property type="entry name" value="A/G_cyclase"/>
</dbReference>
<dbReference type="GO" id="GO:0016020">
    <property type="term" value="C:membrane"/>
    <property type="evidence" value="ECO:0007669"/>
    <property type="project" value="InterPro"/>
</dbReference>
<name>A0A2K8L6L9_9PROT</name>
<dbReference type="CDD" id="cd07302">
    <property type="entry name" value="CHD"/>
    <property type="match status" value="1"/>
</dbReference>
<feature type="domain" description="HAMP" evidence="3">
    <location>
        <begin position="176"/>
        <end position="228"/>
    </location>
</feature>
<evidence type="ECO:0000259" key="2">
    <source>
        <dbReference type="PROSITE" id="PS50125"/>
    </source>
</evidence>
<feature type="transmembrane region" description="Helical" evidence="1">
    <location>
        <begin position="154"/>
        <end position="174"/>
    </location>
</feature>
<sequence length="466" mass="50643">MSLRWSWSLFAAFLTLAGSAVMALSIIAVERDALRVERDDYVRYTLSMLSGALRMPMMADSRTEVDRLMEEFVATSPGSIVYLRWANGESEQFGEGVIPDAVSSLPSHHLQLLSVEGQERWYAQGVNLNKTDLGVIALHMPAPEEDVYSSGKKLLIAMVALLLAMLAGALMYRFSGTLTDLMRRISMASRQVGGGDFSVHIPGYGSGEIGEAVGDFNQMVSRLSHRQMTHEVFGRYQSPQQVSDGFERTLVNTDHPARTVAVMAVEMVDFAGYISDLRELGGLSELNRFFRILHAIVSENGGHLDAISGGHMVAVFNHPFNLRNYQDRAAKCALELIEASKMLSLHRSDGSTVAFKIGLAQGEVLTGFLGAGRHREFRAVGAAVSLAEHLALLGSEHDVIAGGEILHQLAYAFEKSGVENRTLAGGESLQVAKISPKTERLIAEVQKAASTAIHHLETEGATGVSK</sequence>
<dbReference type="SUPFAM" id="SSF55073">
    <property type="entry name" value="Nucleotide cyclase"/>
    <property type="match status" value="1"/>
</dbReference>
<dbReference type="GO" id="GO:0035556">
    <property type="term" value="P:intracellular signal transduction"/>
    <property type="evidence" value="ECO:0007669"/>
    <property type="project" value="InterPro"/>
</dbReference>
<dbReference type="Pfam" id="PF00672">
    <property type="entry name" value="HAMP"/>
    <property type="match status" value="1"/>
</dbReference>
<dbReference type="EMBL" id="CP018800">
    <property type="protein sequence ID" value="ATX82927.1"/>
    <property type="molecule type" value="Genomic_DNA"/>
</dbReference>
<evidence type="ECO:0000256" key="1">
    <source>
        <dbReference type="SAM" id="Phobius"/>
    </source>
</evidence>
<dbReference type="SMART" id="SM00304">
    <property type="entry name" value="HAMP"/>
    <property type="match status" value="1"/>
</dbReference>
<dbReference type="PROSITE" id="PS50885">
    <property type="entry name" value="HAMP"/>
    <property type="match status" value="1"/>
</dbReference>
<evidence type="ECO:0000313" key="4">
    <source>
        <dbReference type="EMBL" id="ATX82927.1"/>
    </source>
</evidence>
<keyword evidence="5" id="KW-1185">Reference proteome</keyword>
<dbReference type="Gene3D" id="3.30.70.1230">
    <property type="entry name" value="Nucleotide cyclase"/>
    <property type="match status" value="1"/>
</dbReference>
<dbReference type="PROSITE" id="PS50125">
    <property type="entry name" value="GUANYLATE_CYCLASE_2"/>
    <property type="match status" value="1"/>
</dbReference>
<protein>
    <submittedName>
        <fullName evidence="4">Adenylate and Guanylate cyclase catalytic domain-containing protein</fullName>
    </submittedName>
</protein>
<keyword evidence="1" id="KW-0472">Membrane</keyword>
<dbReference type="KEGG" id="mfn:Ga0123462_2092"/>
<dbReference type="GO" id="GO:0009190">
    <property type="term" value="P:cyclic nucleotide biosynthetic process"/>
    <property type="evidence" value="ECO:0007669"/>
    <property type="project" value="InterPro"/>
</dbReference>
<feature type="transmembrane region" description="Helical" evidence="1">
    <location>
        <begin position="6"/>
        <end position="29"/>
    </location>
</feature>
<dbReference type="OrthoDB" id="5298580at2"/>
<gene>
    <name evidence="4" type="ORF">Ga0123462_2092</name>
</gene>